<protein>
    <submittedName>
        <fullName evidence="1">Uncharacterized protein</fullName>
    </submittedName>
</protein>
<dbReference type="AlphaFoldDB" id="A0AAD6LCX1"/>
<comment type="caution">
    <text evidence="1">The sequence shown here is derived from an EMBL/GenBank/DDBJ whole genome shotgun (WGS) entry which is preliminary data.</text>
</comment>
<reference evidence="1 2" key="1">
    <citation type="journal article" date="2023" name="Mol. Ecol. Resour.">
        <title>Chromosome-level genome assembly of a triploid poplar Populus alba 'Berolinensis'.</title>
        <authorList>
            <person name="Chen S."/>
            <person name="Yu Y."/>
            <person name="Wang X."/>
            <person name="Wang S."/>
            <person name="Zhang T."/>
            <person name="Zhou Y."/>
            <person name="He R."/>
            <person name="Meng N."/>
            <person name="Wang Y."/>
            <person name="Liu W."/>
            <person name="Liu Z."/>
            <person name="Liu J."/>
            <person name="Guo Q."/>
            <person name="Huang H."/>
            <person name="Sederoff R.R."/>
            <person name="Wang G."/>
            <person name="Qu G."/>
            <person name="Chen S."/>
        </authorList>
    </citation>
    <scope>NUCLEOTIDE SEQUENCE [LARGE SCALE GENOMIC DNA]</scope>
    <source>
        <strain evidence="1">SC-2020</strain>
    </source>
</reference>
<evidence type="ECO:0000313" key="1">
    <source>
        <dbReference type="EMBL" id="KAJ6958397.1"/>
    </source>
</evidence>
<accession>A0AAD6LCX1</accession>
<proteinExistence type="predicted"/>
<dbReference type="EMBL" id="JAQIZT010000018">
    <property type="protein sequence ID" value="KAJ6958397.1"/>
    <property type="molecule type" value="Genomic_DNA"/>
</dbReference>
<gene>
    <name evidence="1" type="ORF">NC653_040139</name>
</gene>
<dbReference type="Proteomes" id="UP001164929">
    <property type="component" value="Chromosome 18"/>
</dbReference>
<sequence>MRSQDCTIPYLGINRQPQKVGKALIFNHSSFLHEVPPEPNNIYSGYNNGHHSYLRSCNIIIRP</sequence>
<keyword evidence="2" id="KW-1185">Reference proteome</keyword>
<name>A0AAD6LCX1_9ROSI</name>
<evidence type="ECO:0000313" key="2">
    <source>
        <dbReference type="Proteomes" id="UP001164929"/>
    </source>
</evidence>
<organism evidence="1 2">
    <name type="scientific">Populus alba x Populus x berolinensis</name>
    <dbReference type="NCBI Taxonomy" id="444605"/>
    <lineage>
        <taxon>Eukaryota</taxon>
        <taxon>Viridiplantae</taxon>
        <taxon>Streptophyta</taxon>
        <taxon>Embryophyta</taxon>
        <taxon>Tracheophyta</taxon>
        <taxon>Spermatophyta</taxon>
        <taxon>Magnoliopsida</taxon>
        <taxon>eudicotyledons</taxon>
        <taxon>Gunneridae</taxon>
        <taxon>Pentapetalae</taxon>
        <taxon>rosids</taxon>
        <taxon>fabids</taxon>
        <taxon>Malpighiales</taxon>
        <taxon>Salicaceae</taxon>
        <taxon>Saliceae</taxon>
        <taxon>Populus</taxon>
    </lineage>
</organism>